<sequence>MNTVSLSLISSVIYTSNAYTVWEDLKERFDKDNASRACYLHKEIATLTQGISIVSVYYTKLRELWDEYETLTPPPTCGCAESRKHVEHYQIKKLYQLLTGLNESYENAKNRVLMTWPLPNLNQAYAMIVNVESQRINKKMYMLRTNTNSNRGYKPRNSFGKAAVWCGYYKYKGHTRENCFNLHRHPSDFKNKRNRRAQNAEANSVTSSGIPTSKSQGTLKWESIGDFTEDLGLYILKADDRTVLKTQSIVHQSSCTYTPQKNGVVERKHRSILDMARALRYQDFLPLKFWGECVSIAVYLLNRLPNVLLQGKSFFEKFFQRSPSLQHLRVFGSLFYATTVKKGDKFFPRAITVVHMGIPLLKRNNLHNQLLNSSDDSSFPAASSSQNYTDVVETSSPSISVTQDHGQSNPSSPIYPHALVCEPFAPSIALRKSSRTTKPPVWLADYVAYDQLSSAYKASLVAFSAIVEPKSFSEASRDPKWVEAMQAEITTLEENNTWSIVALPFGKVPIGCK</sequence>
<dbReference type="RefSeq" id="XP_075074561.1">
    <property type="nucleotide sequence ID" value="XM_075218460.1"/>
</dbReference>
<keyword evidence="1" id="KW-1185">Reference proteome</keyword>
<reference evidence="2" key="2">
    <citation type="submission" date="2025-08" db="UniProtKB">
        <authorList>
            <consortium name="RefSeq"/>
        </authorList>
    </citation>
    <scope>IDENTIFICATION</scope>
    <source>
        <tissue evidence="2">Leaf</tissue>
    </source>
</reference>
<protein>
    <submittedName>
        <fullName evidence="2">Uncharacterized protein LOC142162144</fullName>
    </submittedName>
</protein>
<organism evidence="1 2">
    <name type="scientific">Nicotiana tabacum</name>
    <name type="common">Common tobacco</name>
    <dbReference type="NCBI Taxonomy" id="4097"/>
    <lineage>
        <taxon>Eukaryota</taxon>
        <taxon>Viridiplantae</taxon>
        <taxon>Streptophyta</taxon>
        <taxon>Embryophyta</taxon>
        <taxon>Tracheophyta</taxon>
        <taxon>Spermatophyta</taxon>
        <taxon>Magnoliopsida</taxon>
        <taxon>eudicotyledons</taxon>
        <taxon>Gunneridae</taxon>
        <taxon>Pentapetalae</taxon>
        <taxon>asterids</taxon>
        <taxon>lamiids</taxon>
        <taxon>Solanales</taxon>
        <taxon>Solanaceae</taxon>
        <taxon>Nicotianoideae</taxon>
        <taxon>Nicotianeae</taxon>
        <taxon>Nicotiana</taxon>
    </lineage>
</organism>
<proteinExistence type="predicted"/>
<evidence type="ECO:0000313" key="1">
    <source>
        <dbReference type="Proteomes" id="UP000790787"/>
    </source>
</evidence>
<reference evidence="1" key="1">
    <citation type="journal article" date="2014" name="Nat. Commun.">
        <title>The tobacco genome sequence and its comparison with those of tomato and potato.</title>
        <authorList>
            <person name="Sierro N."/>
            <person name="Battey J.N."/>
            <person name="Ouadi S."/>
            <person name="Bakaher N."/>
            <person name="Bovet L."/>
            <person name="Willig A."/>
            <person name="Goepfert S."/>
            <person name="Peitsch M.C."/>
            <person name="Ivanov N.V."/>
        </authorList>
    </citation>
    <scope>NUCLEOTIDE SEQUENCE [LARGE SCALE GENOMIC DNA]</scope>
</reference>
<evidence type="ECO:0000313" key="2">
    <source>
        <dbReference type="RefSeq" id="XP_075074561.1"/>
    </source>
</evidence>
<name>A0AC58RPD7_TOBAC</name>
<dbReference type="Proteomes" id="UP000790787">
    <property type="component" value="Chromosome 7"/>
</dbReference>
<gene>
    <name evidence="2" type="primary">LOC142162144</name>
</gene>
<accession>A0AC58RPD7</accession>